<gene>
    <name evidence="2" type="ORF">HK099_004656</name>
</gene>
<feature type="transmembrane region" description="Helical" evidence="1">
    <location>
        <begin position="38"/>
        <end position="56"/>
    </location>
</feature>
<evidence type="ECO:0000313" key="3">
    <source>
        <dbReference type="Proteomes" id="UP001211065"/>
    </source>
</evidence>
<protein>
    <submittedName>
        <fullName evidence="2">Uncharacterized protein</fullName>
    </submittedName>
</protein>
<evidence type="ECO:0000256" key="1">
    <source>
        <dbReference type="SAM" id="Phobius"/>
    </source>
</evidence>
<dbReference type="AlphaFoldDB" id="A0AAD5U0H6"/>
<keyword evidence="1" id="KW-0472">Membrane</keyword>
<reference evidence="2" key="1">
    <citation type="submission" date="2020-05" db="EMBL/GenBank/DDBJ databases">
        <title>Phylogenomic resolution of chytrid fungi.</title>
        <authorList>
            <person name="Stajich J.E."/>
            <person name="Amses K."/>
            <person name="Simmons R."/>
            <person name="Seto K."/>
            <person name="Myers J."/>
            <person name="Bonds A."/>
            <person name="Quandt C.A."/>
            <person name="Barry K."/>
            <person name="Liu P."/>
            <person name="Grigoriev I."/>
            <person name="Longcore J.E."/>
            <person name="James T.Y."/>
        </authorList>
    </citation>
    <scope>NUCLEOTIDE SEQUENCE</scope>
    <source>
        <strain evidence="2">JEL0476</strain>
    </source>
</reference>
<dbReference type="EMBL" id="JADGJW010000335">
    <property type="protein sequence ID" value="KAJ3219579.1"/>
    <property type="molecule type" value="Genomic_DNA"/>
</dbReference>
<accession>A0AAD5U0H6</accession>
<organism evidence="2 3">
    <name type="scientific">Clydaea vesicula</name>
    <dbReference type="NCBI Taxonomy" id="447962"/>
    <lineage>
        <taxon>Eukaryota</taxon>
        <taxon>Fungi</taxon>
        <taxon>Fungi incertae sedis</taxon>
        <taxon>Chytridiomycota</taxon>
        <taxon>Chytridiomycota incertae sedis</taxon>
        <taxon>Chytridiomycetes</taxon>
        <taxon>Lobulomycetales</taxon>
        <taxon>Lobulomycetaceae</taxon>
        <taxon>Clydaea</taxon>
    </lineage>
</organism>
<keyword evidence="1" id="KW-0812">Transmembrane</keyword>
<comment type="caution">
    <text evidence="2">The sequence shown here is derived from an EMBL/GenBank/DDBJ whole genome shotgun (WGS) entry which is preliminary data.</text>
</comment>
<keyword evidence="1" id="KW-1133">Transmembrane helix</keyword>
<proteinExistence type="predicted"/>
<keyword evidence="3" id="KW-1185">Reference proteome</keyword>
<evidence type="ECO:0000313" key="2">
    <source>
        <dbReference type="EMBL" id="KAJ3219579.1"/>
    </source>
</evidence>
<dbReference type="Proteomes" id="UP001211065">
    <property type="component" value="Unassembled WGS sequence"/>
</dbReference>
<name>A0AAD5U0H6_9FUNG</name>
<sequence>MDTKNQNYMDQQEREFFFKNLDSIKKTECKKRKRNMQYLVMSVLLLTALALVMNVSNRYAERIDDSKRHSNSRHFRNVMHTNEFIPIAKKEVSFTDFDPEETIRSNDQVQEVILKYTGHSLGVLNLVTSEDVKECSMDIKYKISDDRLKDLFIFNQQQDGDKYMITVDAPKQSQLHQEGCILLDEDYDRNKKYYKREGSQCEIVVVEITLTVPNTLRSLSITAEDRISMLSVRATPLLQVENLMIKTMGMMALHSDLKVLKSTRMKSHSTIYFSHMNLLGRTEIVAESNIILILCGFIESHIQSYNGLIYADVEVTKAMKVFAENGDVIFRRLKMKNLSDEETVIVDINSSGDERRKCVVALQEFAGHFALEGDRDSMNLVGYDIMVENANEMDMFSKKTARLEGRVNRDLQLKQKINMKCLNSDVVMEIMEF</sequence>